<protein>
    <submittedName>
        <fullName evidence="1">Uncharacterized protein</fullName>
    </submittedName>
</protein>
<gene>
    <name evidence="1" type="ORF">QFC21_007175</name>
</gene>
<proteinExistence type="predicted"/>
<keyword evidence="2" id="KW-1185">Reference proteome</keyword>
<name>A0ACC2UXC8_9TREE</name>
<evidence type="ECO:0000313" key="2">
    <source>
        <dbReference type="Proteomes" id="UP001227268"/>
    </source>
</evidence>
<dbReference type="EMBL" id="JASBWT010000050">
    <property type="protein sequence ID" value="KAJ9091550.1"/>
    <property type="molecule type" value="Genomic_DNA"/>
</dbReference>
<comment type="caution">
    <text evidence="1">The sequence shown here is derived from an EMBL/GenBank/DDBJ whole genome shotgun (WGS) entry which is preliminary data.</text>
</comment>
<sequence length="881" mass="95462">MTSLQRQAPPRSILLPSPTKPNYDLPLQHPYPARYPRDSSSSPSSTGYATTTTPNIPAGSTLDMPGRRRTSITIEERPRIVVRPLVGNIDSQRRNRRRSSAGSATSATSPVAQQFGRGKDEAGEHGGNLAVASVTRKTSTGKAFANLFRKKKGTNKDETDAPGPLKGKDISVVSLEGEIMEYGSTSADQTTTINAMRKRALSSSPESRQPSNKQQYQASETSLKPNFPAAPIRRVSESDVERRQQTHKEDASTRFHRPMLTLNMRTQSAITPARIGSPIALQTPTMSPNLNDGYGHDPYQPRRRSSTRLVSPSASGSSRGKSSSRVTSPTSPGFSTFQGFTAPSASSSPRMQSPGYASDVRSGFHSPTSPMSTSPVFSSPQHQYPANSAPFSLMIRRESEGIRAPQPQQQQPRVGSAPSRSSTEFGETVEEETLQQKHAFDPAQFDDGSDSESGAERRNTIPQRTTPSPETSAMREKRTSSGPYPVDPTSSGLATPILTEIPITVISASDSAPLMQRSESGPPPTFKFIPATPIAPENKDEEGDSGGSQRGDGSTGGESQRKKNRNSLPPVPVNPIRPRKLELVLDLNTTPDKIQASRRTESDSTPVQPRTPISALDSLLNDNAFYDPDTTEAFDEAELADYSRTSSSPPVRSPSRESLMRNTVPLRLSTSPRLVTATDVCRPVNSSLSMASSCQSSHALTLSSSSTIASSLDSIHTLDLEDVESALGSMLASLSTRPSLASRLTLTDPQLADSRELKSNERAPPPPEMELSALGFGQPSMHTSDYEYNSETPTRRDHRRSWAPRNDFAPATTYASEYITRRDSYDEADAEVNDSETDSIFSDIDDLGSVSIAVVHKKSPGMFASPRTMSMEATNTNQLQR</sequence>
<evidence type="ECO:0000313" key="1">
    <source>
        <dbReference type="EMBL" id="KAJ9091550.1"/>
    </source>
</evidence>
<reference evidence="1" key="1">
    <citation type="submission" date="2023-04" db="EMBL/GenBank/DDBJ databases">
        <title>Draft Genome sequencing of Naganishia species isolated from polar environments using Oxford Nanopore Technology.</title>
        <authorList>
            <person name="Leo P."/>
            <person name="Venkateswaran K."/>
        </authorList>
    </citation>
    <scope>NUCLEOTIDE SEQUENCE</scope>
    <source>
        <strain evidence="1">MNA-CCFEE 5423</strain>
    </source>
</reference>
<accession>A0ACC2UXC8</accession>
<dbReference type="Proteomes" id="UP001227268">
    <property type="component" value="Unassembled WGS sequence"/>
</dbReference>
<organism evidence="1 2">
    <name type="scientific">Naganishia friedmannii</name>
    <dbReference type="NCBI Taxonomy" id="89922"/>
    <lineage>
        <taxon>Eukaryota</taxon>
        <taxon>Fungi</taxon>
        <taxon>Dikarya</taxon>
        <taxon>Basidiomycota</taxon>
        <taxon>Agaricomycotina</taxon>
        <taxon>Tremellomycetes</taxon>
        <taxon>Filobasidiales</taxon>
        <taxon>Filobasidiaceae</taxon>
        <taxon>Naganishia</taxon>
    </lineage>
</organism>